<protein>
    <submittedName>
        <fullName evidence="2">Uncharacterized protein</fullName>
    </submittedName>
</protein>
<evidence type="ECO:0000256" key="1">
    <source>
        <dbReference type="SAM" id="Phobius"/>
    </source>
</evidence>
<accession>A0ABT6FRA5</accession>
<feature type="transmembrane region" description="Helical" evidence="1">
    <location>
        <begin position="110"/>
        <end position="131"/>
    </location>
</feature>
<keyword evidence="1" id="KW-0812">Transmembrane</keyword>
<sequence length="133" mass="15508">MEKNNFKPTDKQKMLLLNIFDNTDKIIWNYNLYNHLHEVLSKTEFNTIFSSLRLTGLIKQNGHQEKVYRLTDKGRKVKQLGSVDKYYDEIDRVEELKINVLKSTKITNNVSMVVSITTLIVSVLTFITLILSN</sequence>
<keyword evidence="1" id="KW-0472">Membrane</keyword>
<organism evidence="2 3">
    <name type="scientific">Galbibacter pacificus</name>
    <dbReference type="NCBI Taxonomy" id="2996052"/>
    <lineage>
        <taxon>Bacteria</taxon>
        <taxon>Pseudomonadati</taxon>
        <taxon>Bacteroidota</taxon>
        <taxon>Flavobacteriia</taxon>
        <taxon>Flavobacteriales</taxon>
        <taxon>Flavobacteriaceae</taxon>
        <taxon>Galbibacter</taxon>
    </lineage>
</organism>
<reference evidence="2" key="1">
    <citation type="submission" date="2022-11" db="EMBL/GenBank/DDBJ databases">
        <title>High-quality draft genome sequence of Galbibacter sp. strain CMA-7.</title>
        <authorList>
            <person name="Wei L."/>
            <person name="Dong C."/>
            <person name="Shao Z."/>
        </authorList>
    </citation>
    <scope>NUCLEOTIDE SEQUENCE</scope>
    <source>
        <strain evidence="2">CMA-7</strain>
    </source>
</reference>
<evidence type="ECO:0000313" key="3">
    <source>
        <dbReference type="Proteomes" id="UP001153642"/>
    </source>
</evidence>
<comment type="caution">
    <text evidence="2">The sequence shown here is derived from an EMBL/GenBank/DDBJ whole genome shotgun (WGS) entry which is preliminary data.</text>
</comment>
<evidence type="ECO:0000313" key="2">
    <source>
        <dbReference type="EMBL" id="MDG3585776.1"/>
    </source>
</evidence>
<dbReference type="EMBL" id="JAPMUA010000002">
    <property type="protein sequence ID" value="MDG3585776.1"/>
    <property type="molecule type" value="Genomic_DNA"/>
</dbReference>
<gene>
    <name evidence="2" type="ORF">OSR52_07830</name>
</gene>
<dbReference type="RefSeq" id="WP_277898968.1">
    <property type="nucleotide sequence ID" value="NZ_JAPMUA010000002.1"/>
</dbReference>
<proteinExistence type="predicted"/>
<name>A0ABT6FRA5_9FLAO</name>
<keyword evidence="1" id="KW-1133">Transmembrane helix</keyword>
<dbReference type="Proteomes" id="UP001153642">
    <property type="component" value="Unassembled WGS sequence"/>
</dbReference>
<keyword evidence="3" id="KW-1185">Reference proteome</keyword>